<dbReference type="RefSeq" id="WP_132279161.1">
    <property type="nucleotide sequence ID" value="NZ_JAOBST010000011.1"/>
</dbReference>
<evidence type="ECO:0000256" key="2">
    <source>
        <dbReference type="PIRSR" id="PIRSR605754-1"/>
    </source>
</evidence>
<reference evidence="3 4" key="1">
    <citation type="journal article" date="2016" name="Nat. Microbiol.">
        <title>The Mouse Intestinal Bacterial Collection (miBC) provides host-specific insight into cultured diversity and functional potential of the gut microbiota.</title>
        <authorList>
            <person name="Lagkouvardos I."/>
            <person name="Pukall R."/>
            <person name="Abt B."/>
            <person name="Foesel B.U."/>
            <person name="Meier-Kolthoff J.P."/>
            <person name="Kumar N."/>
            <person name="Bresciani A."/>
            <person name="Martinez I."/>
            <person name="Just S."/>
            <person name="Ziegler C."/>
            <person name="Brugiroux S."/>
            <person name="Garzetti D."/>
            <person name="Wenning M."/>
            <person name="Bui T.P."/>
            <person name="Wang J."/>
            <person name="Hugenholtz F."/>
            <person name="Plugge C.M."/>
            <person name="Peterson D.A."/>
            <person name="Hornef M.W."/>
            <person name="Baines J.F."/>
            <person name="Smidt H."/>
            <person name="Walter J."/>
            <person name="Kristiansen K."/>
            <person name="Nielsen H.B."/>
            <person name="Haller D."/>
            <person name="Overmann J."/>
            <person name="Stecher B."/>
            <person name="Clavel T."/>
        </authorList>
    </citation>
    <scope>NUCLEOTIDE SEQUENCE [LARGE SCALE GENOMIC DNA]</scope>
    <source>
        <strain evidence="3 4">DSM 28560</strain>
    </source>
</reference>
<dbReference type="AlphaFoldDB" id="A0A4R4FDS7"/>
<gene>
    <name evidence="3" type="ORF">E1963_14120</name>
</gene>
<feature type="active site" description="Acyl-thioester intermediate" evidence="2">
    <location>
        <position position="232"/>
    </location>
</feature>
<dbReference type="EMBL" id="SMMX01000013">
    <property type="protein sequence ID" value="TDA20909.1"/>
    <property type="molecule type" value="Genomic_DNA"/>
</dbReference>
<evidence type="ECO:0000313" key="3">
    <source>
        <dbReference type="EMBL" id="TDA20909.1"/>
    </source>
</evidence>
<comment type="caution">
    <text evidence="3">The sequence shown here is derived from an EMBL/GenBank/DDBJ whole genome shotgun (WGS) entry which is preliminary data.</text>
</comment>
<keyword evidence="4" id="KW-1185">Reference proteome</keyword>
<dbReference type="InterPro" id="IPR009835">
    <property type="entry name" value="SrtB"/>
</dbReference>
<feature type="active site" description="Proton donor/acceptor" evidence="2">
    <location>
        <position position="134"/>
    </location>
</feature>
<dbReference type="InterPro" id="IPR005754">
    <property type="entry name" value="Sortase"/>
</dbReference>
<protein>
    <submittedName>
        <fullName evidence="3">Class B sortase</fullName>
    </submittedName>
</protein>
<sequence>MKKKMYVLGMILCTFLFGVSIFQVISHYTNAQKYTEDFKELAEMIEQSGDEEVTGKERTFTLDRYQELFYQNPDMAGWISIVGTSINYPVMYTPDKPDFYLKHSFEKEYSDYGVPYIAEHCDPGESDNLTIYGHHIKGGKMFGALMGYKEKHFYEEHKVICFDTLTETAEYEVVAVFKTTVYDDSGFPYYLFAKAEKEEDFNSYIKACKELAFYDTGVTAEYGDKLITLSTCEYSAENGRLVVVAKKIVE</sequence>
<organism evidence="3 4">
    <name type="scientific">Extibacter muris</name>
    <dbReference type="NCBI Taxonomy" id="1796622"/>
    <lineage>
        <taxon>Bacteria</taxon>
        <taxon>Bacillati</taxon>
        <taxon>Bacillota</taxon>
        <taxon>Clostridia</taxon>
        <taxon>Lachnospirales</taxon>
        <taxon>Lachnospiraceae</taxon>
        <taxon>Extibacter</taxon>
    </lineage>
</organism>
<dbReference type="GO" id="GO:0016787">
    <property type="term" value="F:hydrolase activity"/>
    <property type="evidence" value="ECO:0007669"/>
    <property type="project" value="UniProtKB-KW"/>
</dbReference>
<proteinExistence type="predicted"/>
<dbReference type="SUPFAM" id="SSF63817">
    <property type="entry name" value="Sortase"/>
    <property type="match status" value="1"/>
</dbReference>
<name>A0A4R4FDS7_9FIRM</name>
<evidence type="ECO:0000256" key="1">
    <source>
        <dbReference type="ARBA" id="ARBA00022801"/>
    </source>
</evidence>
<dbReference type="CDD" id="cd05826">
    <property type="entry name" value="Sortase_B"/>
    <property type="match status" value="1"/>
</dbReference>
<accession>A0A4R4FDS7</accession>
<keyword evidence="1" id="KW-0378">Hydrolase</keyword>
<evidence type="ECO:0000313" key="4">
    <source>
        <dbReference type="Proteomes" id="UP000295710"/>
    </source>
</evidence>
<dbReference type="Gene3D" id="2.40.260.10">
    <property type="entry name" value="Sortase"/>
    <property type="match status" value="1"/>
</dbReference>
<dbReference type="InterPro" id="IPR023365">
    <property type="entry name" value="Sortase_dom-sf"/>
</dbReference>
<dbReference type="Pfam" id="PF04203">
    <property type="entry name" value="Sortase"/>
    <property type="match status" value="1"/>
</dbReference>
<dbReference type="Proteomes" id="UP000295710">
    <property type="component" value="Unassembled WGS sequence"/>
</dbReference>